<dbReference type="GO" id="GO:0110153">
    <property type="term" value="F:RNA NAD-cap (NMN-forming) hydrolase activity"/>
    <property type="evidence" value="ECO:0007669"/>
    <property type="project" value="RHEA"/>
</dbReference>
<dbReference type="InterPro" id="IPR015797">
    <property type="entry name" value="NUDIX_hydrolase-like_dom_sf"/>
</dbReference>
<evidence type="ECO:0000256" key="3">
    <source>
        <dbReference type="ARBA" id="ARBA00009595"/>
    </source>
</evidence>
<evidence type="ECO:0000313" key="11">
    <source>
        <dbReference type="EMBL" id="SLN52762.1"/>
    </source>
</evidence>
<dbReference type="EMBL" id="FWFK01000004">
    <property type="protein sequence ID" value="SLN52762.1"/>
    <property type="molecule type" value="Genomic_DNA"/>
</dbReference>
<proteinExistence type="inferred from homology"/>
<comment type="cofactor">
    <cofactor evidence="1">
        <name>Mg(2+)</name>
        <dbReference type="ChEBI" id="CHEBI:18420"/>
    </cofactor>
</comment>
<dbReference type="EC" id="3.6.1.22" evidence="4"/>
<comment type="catalytic activity">
    <reaction evidence="9">
        <text>a 5'-end NAD(+)-phospho-ribonucleoside in mRNA + H2O = a 5'-end phospho-adenosine-phospho-ribonucleoside in mRNA + beta-nicotinamide D-ribonucleotide + 2 H(+)</text>
        <dbReference type="Rhea" id="RHEA:60876"/>
        <dbReference type="Rhea" id="RHEA-COMP:15698"/>
        <dbReference type="Rhea" id="RHEA-COMP:15719"/>
        <dbReference type="ChEBI" id="CHEBI:14649"/>
        <dbReference type="ChEBI" id="CHEBI:15377"/>
        <dbReference type="ChEBI" id="CHEBI:15378"/>
        <dbReference type="ChEBI" id="CHEBI:144029"/>
        <dbReference type="ChEBI" id="CHEBI:144051"/>
    </reaction>
    <physiologicalReaction direction="left-to-right" evidence="9">
        <dbReference type="Rhea" id="RHEA:60877"/>
    </physiologicalReaction>
</comment>
<dbReference type="Pfam" id="PF09296">
    <property type="entry name" value="NUDIX-like"/>
    <property type="match status" value="1"/>
</dbReference>
<evidence type="ECO:0000256" key="1">
    <source>
        <dbReference type="ARBA" id="ARBA00001946"/>
    </source>
</evidence>
<evidence type="ECO:0000256" key="9">
    <source>
        <dbReference type="ARBA" id="ARBA00023679"/>
    </source>
</evidence>
<protein>
    <recommendedName>
        <fullName evidence="4">NAD(+) diphosphatase</fullName>
        <ecNumber evidence="4">3.6.1.22</ecNumber>
    </recommendedName>
</protein>
<dbReference type="CDD" id="cd03429">
    <property type="entry name" value="NUDIX_NADH_pyrophosphatase_Nudt13"/>
    <property type="match status" value="1"/>
</dbReference>
<keyword evidence="5" id="KW-0479">Metal-binding</keyword>
<dbReference type="Proteomes" id="UP000193570">
    <property type="component" value="Unassembled WGS sequence"/>
</dbReference>
<dbReference type="Pfam" id="PF00293">
    <property type="entry name" value="NUDIX"/>
    <property type="match status" value="1"/>
</dbReference>
<dbReference type="NCBIfam" id="NF001299">
    <property type="entry name" value="PRK00241.1"/>
    <property type="match status" value="1"/>
</dbReference>
<dbReference type="PROSITE" id="PS51462">
    <property type="entry name" value="NUDIX"/>
    <property type="match status" value="1"/>
</dbReference>
<reference evidence="11 12" key="1">
    <citation type="submission" date="2017-03" db="EMBL/GenBank/DDBJ databases">
        <authorList>
            <person name="Afonso C.L."/>
            <person name="Miller P.J."/>
            <person name="Scott M.A."/>
            <person name="Spackman E."/>
            <person name="Goraichik I."/>
            <person name="Dimitrov K.M."/>
            <person name="Suarez D.L."/>
            <person name="Swayne D.E."/>
        </authorList>
    </citation>
    <scope>NUCLEOTIDE SEQUENCE [LARGE SCALE GENOMIC DNA]</scope>
    <source>
        <strain evidence="11 12">CECT 8625</strain>
    </source>
</reference>
<evidence type="ECO:0000256" key="4">
    <source>
        <dbReference type="ARBA" id="ARBA00012381"/>
    </source>
</evidence>
<evidence type="ECO:0000256" key="6">
    <source>
        <dbReference type="ARBA" id="ARBA00022801"/>
    </source>
</evidence>
<dbReference type="GO" id="GO:0006742">
    <property type="term" value="P:NADP+ catabolic process"/>
    <property type="evidence" value="ECO:0007669"/>
    <property type="project" value="TreeGrafter"/>
</dbReference>
<keyword evidence="7" id="KW-0460">Magnesium</keyword>
<evidence type="ECO:0000256" key="5">
    <source>
        <dbReference type="ARBA" id="ARBA00022723"/>
    </source>
</evidence>
<gene>
    <name evidence="11" type="primary">nudC</name>
    <name evidence="11" type="ORF">ROJ8625_02673</name>
</gene>
<name>A0A1X6ZL80_9RHOB</name>
<evidence type="ECO:0000256" key="2">
    <source>
        <dbReference type="ARBA" id="ARBA00001947"/>
    </source>
</evidence>
<dbReference type="InterPro" id="IPR049734">
    <property type="entry name" value="NudC-like_C"/>
</dbReference>
<dbReference type="SUPFAM" id="SSF55811">
    <property type="entry name" value="Nudix"/>
    <property type="match status" value="1"/>
</dbReference>
<dbReference type="InterPro" id="IPR015375">
    <property type="entry name" value="NADH_PPase-like_N"/>
</dbReference>
<dbReference type="Gene3D" id="3.90.79.10">
    <property type="entry name" value="Nucleoside Triphosphate Pyrophosphohydrolase"/>
    <property type="match status" value="1"/>
</dbReference>
<evidence type="ECO:0000256" key="8">
    <source>
        <dbReference type="ARBA" id="ARBA00023027"/>
    </source>
</evidence>
<dbReference type="GO" id="GO:0046872">
    <property type="term" value="F:metal ion binding"/>
    <property type="evidence" value="ECO:0007669"/>
    <property type="project" value="UniProtKB-KW"/>
</dbReference>
<dbReference type="GO" id="GO:0035529">
    <property type="term" value="F:NADH pyrophosphatase activity"/>
    <property type="evidence" value="ECO:0007669"/>
    <property type="project" value="TreeGrafter"/>
</dbReference>
<evidence type="ECO:0000256" key="7">
    <source>
        <dbReference type="ARBA" id="ARBA00022842"/>
    </source>
</evidence>
<dbReference type="PANTHER" id="PTHR42904">
    <property type="entry name" value="NUDIX HYDROLASE, NUDC SUBFAMILY"/>
    <property type="match status" value="1"/>
</dbReference>
<dbReference type="PANTHER" id="PTHR42904:SF6">
    <property type="entry name" value="NAD-CAPPED RNA HYDROLASE NUDT12"/>
    <property type="match status" value="1"/>
</dbReference>
<dbReference type="InterPro" id="IPR015376">
    <property type="entry name" value="Znr_NADH_PPase"/>
</dbReference>
<keyword evidence="8" id="KW-0520">NAD</keyword>
<dbReference type="AlphaFoldDB" id="A0A1X6ZL80"/>
<dbReference type="Gene3D" id="3.90.79.20">
    <property type="match status" value="1"/>
</dbReference>
<dbReference type="InterPro" id="IPR020084">
    <property type="entry name" value="NUDIX_hydrolase_CS"/>
</dbReference>
<keyword evidence="12" id="KW-1185">Reference proteome</keyword>
<organism evidence="11 12">
    <name type="scientific">Roseivivax jejudonensis</name>
    <dbReference type="NCBI Taxonomy" id="1529041"/>
    <lineage>
        <taxon>Bacteria</taxon>
        <taxon>Pseudomonadati</taxon>
        <taxon>Pseudomonadota</taxon>
        <taxon>Alphaproteobacteria</taxon>
        <taxon>Rhodobacterales</taxon>
        <taxon>Roseobacteraceae</taxon>
        <taxon>Roseivivax</taxon>
    </lineage>
</organism>
<dbReference type="GO" id="GO:0005829">
    <property type="term" value="C:cytosol"/>
    <property type="evidence" value="ECO:0007669"/>
    <property type="project" value="TreeGrafter"/>
</dbReference>
<accession>A0A1X6ZL80</accession>
<dbReference type="RefSeq" id="WP_085792343.1">
    <property type="nucleotide sequence ID" value="NZ_FWFK01000004.1"/>
</dbReference>
<feature type="domain" description="Nudix hydrolase" evidence="10">
    <location>
        <begin position="183"/>
        <end position="309"/>
    </location>
</feature>
<dbReference type="OrthoDB" id="9791656at2"/>
<sequence length="322" mass="35341">MRHAEEVTFGGSGLDRAAEWRADPDAVARARQASEARATLIWRGKPLLEAPGLDRLCRLPLSHPVVASAMETAILLGREDGAPIFAADISGWTPEGLDPSTIGGFVDPTEQVHPDIGEALRFAELRRVMTRLGSRDAELAATARALFGWHASHRFCARCGTETAMSEAGWQRLCPSCGGRHFPRTDPVVIMLVTRGERTLVGRAPFWPDGMFSCLAGYVEPGETLEAAVRREVFEEVGVRVGPVRYLASQPWPFPASLMIGMHGEALSEEIVRDPAEIAEAEWLTREDLAAAFAGTHDRIWPAREGAIARFLLRNWLADRLD</sequence>
<comment type="cofactor">
    <cofactor evidence="2">
        <name>Zn(2+)</name>
        <dbReference type="ChEBI" id="CHEBI:29105"/>
    </cofactor>
</comment>
<evidence type="ECO:0000313" key="12">
    <source>
        <dbReference type="Proteomes" id="UP000193570"/>
    </source>
</evidence>
<keyword evidence="6 11" id="KW-0378">Hydrolase</keyword>
<evidence type="ECO:0000259" key="10">
    <source>
        <dbReference type="PROSITE" id="PS51462"/>
    </source>
</evidence>
<dbReference type="InterPro" id="IPR050241">
    <property type="entry name" value="NAD-cap_RNA_hydrolase_NudC"/>
</dbReference>
<dbReference type="GO" id="GO:0019677">
    <property type="term" value="P:NAD+ catabolic process"/>
    <property type="evidence" value="ECO:0007669"/>
    <property type="project" value="TreeGrafter"/>
</dbReference>
<dbReference type="InterPro" id="IPR000086">
    <property type="entry name" value="NUDIX_hydrolase_dom"/>
</dbReference>
<comment type="similarity">
    <text evidence="3">Belongs to the Nudix hydrolase family. NudC subfamily.</text>
</comment>
<dbReference type="PROSITE" id="PS00893">
    <property type="entry name" value="NUDIX_BOX"/>
    <property type="match status" value="1"/>
</dbReference>
<dbReference type="Pfam" id="PF09297">
    <property type="entry name" value="Zn_ribbon_NUD"/>
    <property type="match status" value="1"/>
</dbReference>